<feature type="domain" description="Zn(2)-C6 fungal-type" evidence="7">
    <location>
        <begin position="184"/>
        <end position="218"/>
    </location>
</feature>
<dbReference type="Pfam" id="PF00172">
    <property type="entry name" value="Zn_clus"/>
    <property type="match status" value="1"/>
</dbReference>
<evidence type="ECO:0000256" key="5">
    <source>
        <dbReference type="ARBA" id="ARBA00023242"/>
    </source>
</evidence>
<dbReference type="CDD" id="cd12148">
    <property type="entry name" value="fungal_TF_MHR"/>
    <property type="match status" value="1"/>
</dbReference>
<protein>
    <recommendedName>
        <fullName evidence="7">Zn(2)-C6 fungal-type domain-containing protein</fullName>
    </recommendedName>
</protein>
<evidence type="ECO:0000256" key="1">
    <source>
        <dbReference type="ARBA" id="ARBA00022723"/>
    </source>
</evidence>
<dbReference type="SUPFAM" id="SSF57701">
    <property type="entry name" value="Zn2/Cys6 DNA-binding domain"/>
    <property type="match status" value="1"/>
</dbReference>
<evidence type="ECO:0000256" key="2">
    <source>
        <dbReference type="ARBA" id="ARBA00023015"/>
    </source>
</evidence>
<sequence>MADTRVAQVYNANHQSSGEPLLRQPSRSAIPGSDLDTMDSRDHSEIPAAHSYPSPNAAQVGQATVPYYANQSRHLTADELHLSAELSREASTANANANDGSANGIGHGQSTSLGQPNPGAADMNRATPDNQQQQQQQQQQQDQQLQQSHLLQFTPNQQVGADPNHDLSYGDQSARRKRSKVSRACDECRRKKVRCDATSEAGVETCSNCRRTNATCEFSRVPMKRGPSKGYIKDLADRINNLESKMHPGMAQSDTHYQPMHEDASPQGYQEFSSPVDGNLLSRKRTYSMSEGLPNTFIQPPFSQNGRPSSVGGWPVQTPSKDQSHAPQGDGGAGVDMYSGPILTNGSAKVSQPFWSQEGPAAGQQSEVSGLGDELQPLIELDEKVFDAYYHHIHPILPVLPNSRDRFRDHLQQCNRQIQEVFLHCLYAVTGANFSRAEIQFQHIATFEKAQDRIYASFREEPSSRSLSTNFVLLQSMLLMILEADTRGPENLRGQNGLSKSVLLEVAYPLSYHIAKSLGQIRTSNPDDTDLDSDGNIARRNWIVVGILSRWHTVAVAGPDLFDTNETSTLEDRQFFGGATLQISRMVPSVFVIVFLFHRNKPSASSDIEADNSISLSGYSTLLTEIHDLLFDITPHTLSNYGSSRALRRNMYGQLNRIRDVEQLHLDGSGGNLTTSRIEELSQLMFWFITLLLKRHLFTYTPSEILYPAEVIIDILHKQSQPQTSDSKTSTPIPIPLSPFHLHFLSLAVLTLLEITDLPDLAIDAWGSLEKGLEVISLREKYTATAGEFENIFTTSSWDGCIHGFIQAKLAKVRQSGSHGATTTTGGAVSGRGSAPPIVGPTEQRSLQHLADLAVGAGGGGSGGGNPSSPPPTSAGNAAGGDEKDINAGAPGEFADGLQHPPGTEQQKQAAPGPAFIDFTSLTKKGYLNVLAGNN</sequence>
<dbReference type="InterPro" id="IPR036864">
    <property type="entry name" value="Zn2-C6_fun-type_DNA-bd_sf"/>
</dbReference>
<feature type="compositionally biased region" description="Low complexity" evidence="6">
    <location>
        <begin position="90"/>
        <end position="104"/>
    </location>
</feature>
<gene>
    <name evidence="8" type="ORF">ACJ72_02051</name>
</gene>
<dbReference type="InterPro" id="IPR050797">
    <property type="entry name" value="Carb_Metab_Trans_Reg"/>
</dbReference>
<evidence type="ECO:0000313" key="9">
    <source>
        <dbReference type="Proteomes" id="UP000091918"/>
    </source>
</evidence>
<feature type="region of interest" description="Disordered" evidence="6">
    <location>
        <begin position="1"/>
        <end position="57"/>
    </location>
</feature>
<feature type="compositionally biased region" description="Low complexity" evidence="6">
    <location>
        <begin position="131"/>
        <end position="152"/>
    </location>
</feature>
<dbReference type="Proteomes" id="UP000091918">
    <property type="component" value="Unassembled WGS sequence"/>
</dbReference>
<dbReference type="Gene3D" id="4.10.240.10">
    <property type="entry name" value="Zn(2)-C6 fungal-type DNA-binding domain"/>
    <property type="match status" value="1"/>
</dbReference>
<dbReference type="GO" id="GO:0003677">
    <property type="term" value="F:DNA binding"/>
    <property type="evidence" value="ECO:0007669"/>
    <property type="project" value="UniProtKB-KW"/>
</dbReference>
<dbReference type="PROSITE" id="PS00463">
    <property type="entry name" value="ZN2_CY6_FUNGAL_1"/>
    <property type="match status" value="1"/>
</dbReference>
<name>A0A1B7P3I2_9EURO</name>
<organism evidence="8 9">
    <name type="scientific">Emergomyces africanus</name>
    <dbReference type="NCBI Taxonomy" id="1955775"/>
    <lineage>
        <taxon>Eukaryota</taxon>
        <taxon>Fungi</taxon>
        <taxon>Dikarya</taxon>
        <taxon>Ascomycota</taxon>
        <taxon>Pezizomycotina</taxon>
        <taxon>Eurotiomycetes</taxon>
        <taxon>Eurotiomycetidae</taxon>
        <taxon>Onygenales</taxon>
        <taxon>Ajellomycetaceae</taxon>
        <taxon>Emergomyces</taxon>
    </lineage>
</organism>
<keyword evidence="2" id="KW-0805">Transcription regulation</keyword>
<dbReference type="SMART" id="SM00066">
    <property type="entry name" value="GAL4"/>
    <property type="match status" value="1"/>
</dbReference>
<proteinExistence type="predicted"/>
<keyword evidence="4" id="KW-0804">Transcription</keyword>
<dbReference type="AlphaFoldDB" id="A0A1B7P3I2"/>
<keyword evidence="3" id="KW-0238">DNA-binding</keyword>
<dbReference type="PROSITE" id="PS50048">
    <property type="entry name" value="ZN2_CY6_FUNGAL_2"/>
    <property type="match status" value="1"/>
</dbReference>
<dbReference type="GO" id="GO:0000981">
    <property type="term" value="F:DNA-binding transcription factor activity, RNA polymerase II-specific"/>
    <property type="evidence" value="ECO:0007669"/>
    <property type="project" value="InterPro"/>
</dbReference>
<feature type="region of interest" description="Disordered" evidence="6">
    <location>
        <begin position="817"/>
        <end position="841"/>
    </location>
</feature>
<keyword evidence="1" id="KW-0479">Metal-binding</keyword>
<feature type="compositionally biased region" description="Low complexity" evidence="6">
    <location>
        <begin position="817"/>
        <end position="835"/>
    </location>
</feature>
<dbReference type="EMBL" id="LGUA01000158">
    <property type="protein sequence ID" value="OAX83586.1"/>
    <property type="molecule type" value="Genomic_DNA"/>
</dbReference>
<accession>A0A1B7P3I2</accession>
<feature type="compositionally biased region" description="Gly residues" evidence="6">
    <location>
        <begin position="856"/>
        <end position="866"/>
    </location>
</feature>
<keyword evidence="9" id="KW-1185">Reference proteome</keyword>
<feature type="region of interest" description="Disordered" evidence="6">
    <location>
        <begin position="253"/>
        <end position="272"/>
    </location>
</feature>
<dbReference type="PANTHER" id="PTHR31668">
    <property type="entry name" value="GLUCOSE TRANSPORT TRANSCRIPTION REGULATOR RGT1-RELATED-RELATED"/>
    <property type="match status" value="1"/>
</dbReference>
<evidence type="ECO:0000256" key="4">
    <source>
        <dbReference type="ARBA" id="ARBA00023163"/>
    </source>
</evidence>
<comment type="caution">
    <text evidence="8">The sequence shown here is derived from an EMBL/GenBank/DDBJ whole genome shotgun (WGS) entry which is preliminary data.</text>
</comment>
<dbReference type="GO" id="GO:0008270">
    <property type="term" value="F:zinc ion binding"/>
    <property type="evidence" value="ECO:0007669"/>
    <property type="project" value="InterPro"/>
</dbReference>
<feature type="compositionally biased region" description="Polar residues" evidence="6">
    <location>
        <begin position="296"/>
        <end position="308"/>
    </location>
</feature>
<feature type="region of interest" description="Disordered" evidence="6">
    <location>
        <begin position="87"/>
        <end position="183"/>
    </location>
</feature>
<dbReference type="PANTHER" id="PTHR31668:SF26">
    <property type="entry name" value="GLUCOSE TRANSPORT TRANSCRIPTION REGULATOR RGT1-RELATED"/>
    <property type="match status" value="1"/>
</dbReference>
<reference evidence="8 9" key="1">
    <citation type="submission" date="2015-07" db="EMBL/GenBank/DDBJ databases">
        <title>Emmonsia species relationships and genome sequence.</title>
        <authorList>
            <person name="Cuomo C.A."/>
            <person name="Schwartz I.S."/>
            <person name="Kenyon C."/>
            <person name="de Hoog G.S."/>
            <person name="Govender N.P."/>
            <person name="Botha A."/>
            <person name="Moreno L."/>
            <person name="de Vries M."/>
            <person name="Munoz J.F."/>
            <person name="Stielow J.B."/>
        </authorList>
    </citation>
    <scope>NUCLEOTIDE SEQUENCE [LARGE SCALE GENOMIC DNA]</scope>
    <source>
        <strain evidence="8 9">CBS 136260</strain>
    </source>
</reference>
<evidence type="ECO:0000313" key="8">
    <source>
        <dbReference type="EMBL" id="OAX83586.1"/>
    </source>
</evidence>
<feature type="region of interest" description="Disordered" evidence="6">
    <location>
        <begin position="291"/>
        <end position="335"/>
    </location>
</feature>
<feature type="region of interest" description="Disordered" evidence="6">
    <location>
        <begin position="854"/>
        <end position="915"/>
    </location>
</feature>
<dbReference type="CDD" id="cd00067">
    <property type="entry name" value="GAL4"/>
    <property type="match status" value="1"/>
</dbReference>
<evidence type="ECO:0000256" key="3">
    <source>
        <dbReference type="ARBA" id="ARBA00023125"/>
    </source>
</evidence>
<keyword evidence="5" id="KW-0539">Nucleus</keyword>
<dbReference type="STRING" id="1658172.A0A1B7P3I2"/>
<dbReference type="OrthoDB" id="5426978at2759"/>
<evidence type="ECO:0000259" key="7">
    <source>
        <dbReference type="PROSITE" id="PS50048"/>
    </source>
</evidence>
<evidence type="ECO:0000256" key="6">
    <source>
        <dbReference type="SAM" id="MobiDB-lite"/>
    </source>
</evidence>
<dbReference type="InterPro" id="IPR001138">
    <property type="entry name" value="Zn2Cys6_DnaBD"/>
</dbReference>